<keyword evidence="4" id="KW-1185">Reference proteome</keyword>
<dbReference type="InterPro" id="IPR003777">
    <property type="entry name" value="XdhC_CoxI"/>
</dbReference>
<dbReference type="eggNOG" id="COG1975">
    <property type="taxonomic scope" value="Bacteria"/>
</dbReference>
<gene>
    <name evidence="3" type="ORF">HK26_07025</name>
</gene>
<dbReference type="Proteomes" id="UP000194931">
    <property type="component" value="Unassembled WGS sequence"/>
</dbReference>
<reference evidence="4" key="1">
    <citation type="submission" date="2014-06" db="EMBL/GenBank/DDBJ databases">
        <authorList>
            <person name="Winans N.J."/>
            <person name="Newell P.D."/>
            <person name="Douglas A.E."/>
        </authorList>
    </citation>
    <scope>NUCLEOTIDE SEQUENCE [LARGE SCALE GENOMIC DNA]</scope>
</reference>
<evidence type="ECO:0000259" key="1">
    <source>
        <dbReference type="Pfam" id="PF02625"/>
    </source>
</evidence>
<organism evidence="3 4">
    <name type="scientific">Acetobacter okinawensis</name>
    <dbReference type="NCBI Taxonomy" id="1076594"/>
    <lineage>
        <taxon>Bacteria</taxon>
        <taxon>Pseudomonadati</taxon>
        <taxon>Pseudomonadota</taxon>
        <taxon>Alphaproteobacteria</taxon>
        <taxon>Acetobacterales</taxon>
        <taxon>Acetobacteraceae</taxon>
        <taxon>Acetobacter</taxon>
    </lineage>
</organism>
<feature type="domain" description="XdhC- CoxI" evidence="1">
    <location>
        <begin position="20"/>
        <end position="87"/>
    </location>
</feature>
<dbReference type="PANTHER" id="PTHR30388">
    <property type="entry name" value="ALDEHYDE OXIDOREDUCTASE MOLYBDENUM COFACTOR ASSEMBLY PROTEIN"/>
    <property type="match status" value="1"/>
</dbReference>
<dbReference type="OrthoDB" id="9815497at2"/>
<dbReference type="InterPro" id="IPR052698">
    <property type="entry name" value="MoCofactor_Util/Proc"/>
</dbReference>
<dbReference type="RefSeq" id="WP_086639814.1">
    <property type="nucleotide sequence ID" value="NZ_JOPJ01000032.1"/>
</dbReference>
<dbReference type="AlphaFoldDB" id="A0A252BSA1"/>
<dbReference type="Gene3D" id="3.40.50.720">
    <property type="entry name" value="NAD(P)-binding Rossmann-like Domain"/>
    <property type="match status" value="1"/>
</dbReference>
<sequence length="369" mass="38328">MTVPAPPPQLLTPLDHALAWARAGEPVALATVTGTWGSSPRPAGSCMAISASGAVEGSVSGGCVETDVMTHAQDIMAGNPAQTLEYGVSSARAWEVGLACGGRLDVQVEAINTPACPTGTLPLALLEQACACMAHRQAAALVRLPAGAQHALVVQTEQGSTVQYGTCPPEICNAAHARMQHGRSGEETDTAGQVWFVQPLVPAPRLLIVGAVHIAQSLARMASMVGLAPIVIDPRTALATVQRFPGLVPGQTLLADWPDEAMQAIGIDHMTAIATLTHDAKLDDPTLEEALRSPAFYIGALGSRATQASRMERLRSLGFTEAELARIRGPIGLAIGAVGAEEIALSILADIIAVRRQAPLAHARGWAHP</sequence>
<dbReference type="InterPro" id="IPR027051">
    <property type="entry name" value="XdhC_Rossmann_dom"/>
</dbReference>
<comment type="caution">
    <text evidence="3">The sequence shown here is derived from an EMBL/GenBank/DDBJ whole genome shotgun (WGS) entry which is preliminary data.</text>
</comment>
<proteinExistence type="predicted"/>
<dbReference type="STRING" id="1236501.GCA_000613865_00308"/>
<feature type="domain" description="XdhC Rossmann" evidence="2">
    <location>
        <begin position="206"/>
        <end position="351"/>
    </location>
</feature>
<dbReference type="PANTHER" id="PTHR30388:SF4">
    <property type="entry name" value="MOLYBDENUM COFACTOR INSERTION CHAPERONE PAOD"/>
    <property type="match status" value="1"/>
</dbReference>
<accession>A0A252BSA1</accession>
<protein>
    <submittedName>
        <fullName evidence="3">Xanthine dehydrogenase</fullName>
    </submittedName>
</protein>
<evidence type="ECO:0000259" key="2">
    <source>
        <dbReference type="Pfam" id="PF13478"/>
    </source>
</evidence>
<evidence type="ECO:0000313" key="4">
    <source>
        <dbReference type="Proteomes" id="UP000194931"/>
    </source>
</evidence>
<dbReference type="Pfam" id="PF02625">
    <property type="entry name" value="XdhC_CoxI"/>
    <property type="match status" value="1"/>
</dbReference>
<dbReference type="EMBL" id="JOPJ01000032">
    <property type="protein sequence ID" value="OUJ11238.1"/>
    <property type="molecule type" value="Genomic_DNA"/>
</dbReference>
<evidence type="ECO:0000313" key="3">
    <source>
        <dbReference type="EMBL" id="OUJ11238.1"/>
    </source>
</evidence>
<dbReference type="Pfam" id="PF13478">
    <property type="entry name" value="XdhC_C"/>
    <property type="match status" value="1"/>
</dbReference>
<name>A0A252BSA1_9PROT</name>